<keyword evidence="5" id="KW-1185">Reference proteome</keyword>
<feature type="region of interest" description="Disordered" evidence="2">
    <location>
        <begin position="361"/>
        <end position="382"/>
    </location>
</feature>
<name>A0ABR5J626_9ACTN</name>
<reference evidence="4 5" key="1">
    <citation type="submission" date="2015-07" db="EMBL/GenBank/DDBJ databases">
        <authorList>
            <person name="Ju K.-S."/>
            <person name="Doroghazi J.R."/>
            <person name="Metcalf W.W."/>
        </authorList>
    </citation>
    <scope>NUCLEOTIDE SEQUENCE [LARGE SCALE GENOMIC DNA]</scope>
    <source>
        <strain evidence="4 5">NRRL B-3589</strain>
    </source>
</reference>
<dbReference type="InterPro" id="IPR011659">
    <property type="entry name" value="WD40"/>
</dbReference>
<feature type="region of interest" description="Disordered" evidence="2">
    <location>
        <begin position="198"/>
        <end position="263"/>
    </location>
</feature>
<proteinExistence type="inferred from homology"/>
<feature type="chain" id="PRO_5046974317" evidence="3">
    <location>
        <begin position="24"/>
        <end position="382"/>
    </location>
</feature>
<gene>
    <name evidence="4" type="ORF">ADK38_17100</name>
</gene>
<feature type="region of interest" description="Disordered" evidence="2">
    <location>
        <begin position="20"/>
        <end position="60"/>
    </location>
</feature>
<evidence type="ECO:0000256" key="1">
    <source>
        <dbReference type="ARBA" id="ARBA00009820"/>
    </source>
</evidence>
<dbReference type="EMBL" id="LGUT01001450">
    <property type="protein sequence ID" value="KOG88921.1"/>
    <property type="molecule type" value="Genomic_DNA"/>
</dbReference>
<evidence type="ECO:0000256" key="3">
    <source>
        <dbReference type="SAM" id="SignalP"/>
    </source>
</evidence>
<dbReference type="PROSITE" id="PS51257">
    <property type="entry name" value="PROKAR_LIPOPROTEIN"/>
    <property type="match status" value="1"/>
</dbReference>
<keyword evidence="3" id="KW-0732">Signal</keyword>
<feature type="signal peptide" evidence="3">
    <location>
        <begin position="1"/>
        <end position="23"/>
    </location>
</feature>
<accession>A0ABR5J626</accession>
<evidence type="ECO:0000256" key="2">
    <source>
        <dbReference type="SAM" id="MobiDB-lite"/>
    </source>
</evidence>
<sequence>MRSRPYVAAFLSALVLTACGSPAEPPRPSGSGTTGPTGQAESKGPTGRPPAEKRVTRGDGAELVYRADGRSSAQNPAFSPDGTSMLFTLFHDGYNAGPAALRVLPPGPGGPSGRPARGGPRTLLDEAGQAAVNLPGSSWHPSAGVAFASDRAERDEIWVLPPGGGRPVRVTRHGGDSGYLEPSFSPRGDWIAFQESVEREAPGSAAPEEEDPEDGGEEAAAARPERSALGSLWKVRRDGSGQTRLLDGPATGTDNRQPNWSPRGDRLVFQRREQHSDAWALYVVNADGGGLRRLTTGSGEHTDASWSPDGRSVVFSSTSGGLEVPQIFVMSADGGRPVRVTRGDGYDGAPSWSPDGRWIAFESHPGDEERPTSLWRIRVPGS</sequence>
<dbReference type="Proteomes" id="UP000037020">
    <property type="component" value="Unassembled WGS sequence"/>
</dbReference>
<dbReference type="PANTHER" id="PTHR36842:SF1">
    <property type="entry name" value="PROTEIN TOLB"/>
    <property type="match status" value="1"/>
</dbReference>
<organism evidence="4 5">
    <name type="scientific">Streptomyces varsoviensis</name>
    <dbReference type="NCBI Taxonomy" id="67373"/>
    <lineage>
        <taxon>Bacteria</taxon>
        <taxon>Bacillati</taxon>
        <taxon>Actinomycetota</taxon>
        <taxon>Actinomycetes</taxon>
        <taxon>Kitasatosporales</taxon>
        <taxon>Streptomycetaceae</taxon>
        <taxon>Streptomyces</taxon>
    </lineage>
</organism>
<feature type="compositionally biased region" description="Acidic residues" evidence="2">
    <location>
        <begin position="207"/>
        <end position="217"/>
    </location>
</feature>
<evidence type="ECO:0000313" key="5">
    <source>
        <dbReference type="Proteomes" id="UP000037020"/>
    </source>
</evidence>
<feature type="compositionally biased region" description="Low complexity" evidence="2">
    <location>
        <begin position="29"/>
        <end position="38"/>
    </location>
</feature>
<dbReference type="Pfam" id="PF07676">
    <property type="entry name" value="PD40"/>
    <property type="match status" value="3"/>
</dbReference>
<comment type="similarity">
    <text evidence="1">Belongs to the TolB family.</text>
</comment>
<dbReference type="PANTHER" id="PTHR36842">
    <property type="entry name" value="PROTEIN TOLB HOMOLOG"/>
    <property type="match status" value="1"/>
</dbReference>
<comment type="caution">
    <text evidence="4">The sequence shown here is derived from an EMBL/GenBank/DDBJ whole genome shotgun (WGS) entry which is preliminary data.</text>
</comment>
<dbReference type="InterPro" id="IPR011042">
    <property type="entry name" value="6-blade_b-propeller_TolB-like"/>
</dbReference>
<dbReference type="Gene3D" id="2.120.10.30">
    <property type="entry name" value="TolB, C-terminal domain"/>
    <property type="match status" value="2"/>
</dbReference>
<dbReference type="SUPFAM" id="SSF69304">
    <property type="entry name" value="Tricorn protease N-terminal domain"/>
    <property type="match status" value="1"/>
</dbReference>
<evidence type="ECO:0000313" key="4">
    <source>
        <dbReference type="EMBL" id="KOG88921.1"/>
    </source>
</evidence>
<feature type="compositionally biased region" description="Basic and acidic residues" evidence="2">
    <location>
        <begin position="50"/>
        <end position="60"/>
    </location>
</feature>
<protein>
    <submittedName>
        <fullName evidence="4">Uncharacterized protein</fullName>
    </submittedName>
</protein>